<keyword evidence="2" id="KW-1185">Reference proteome</keyword>
<protein>
    <submittedName>
        <fullName evidence="1">Uncharacterized protein</fullName>
    </submittedName>
</protein>
<gene>
    <name evidence="1" type="ORF">A8708_33045</name>
</gene>
<comment type="caution">
    <text evidence="1">The sequence shown here is derived from an EMBL/GenBank/DDBJ whole genome shotgun (WGS) entry which is preliminary data.</text>
</comment>
<evidence type="ECO:0000313" key="2">
    <source>
        <dbReference type="Proteomes" id="UP000078454"/>
    </source>
</evidence>
<evidence type="ECO:0000313" key="1">
    <source>
        <dbReference type="EMBL" id="OAS13213.1"/>
    </source>
</evidence>
<proteinExistence type="predicted"/>
<organism evidence="1 2">
    <name type="scientific">Paenibacillus oryzisoli</name>
    <dbReference type="NCBI Taxonomy" id="1850517"/>
    <lineage>
        <taxon>Bacteria</taxon>
        <taxon>Bacillati</taxon>
        <taxon>Bacillota</taxon>
        <taxon>Bacilli</taxon>
        <taxon>Bacillales</taxon>
        <taxon>Paenibacillaceae</taxon>
        <taxon>Paenibacillus</taxon>
    </lineage>
</organism>
<accession>A0A197ZWW3</accession>
<sequence length="101" mass="12032">MQALTQKAETCVKPETREDELVREAMCRKEDVQRLVKKVRELHREMRKRGWENNELPGLRMTAWRSSHSTYAQYAMPNTWFEEIGLSSLLVIYKELHPQRG</sequence>
<name>A0A197ZWW3_9BACL</name>
<dbReference type="RefSeq" id="WP_068671553.1">
    <property type="nucleotide sequence ID" value="NZ_LYPB01000096.1"/>
</dbReference>
<dbReference type="Proteomes" id="UP000078454">
    <property type="component" value="Unassembled WGS sequence"/>
</dbReference>
<dbReference type="EMBL" id="LYPB01000096">
    <property type="protein sequence ID" value="OAS13213.1"/>
    <property type="molecule type" value="Genomic_DNA"/>
</dbReference>
<reference evidence="1 2" key="1">
    <citation type="submission" date="2016-05" db="EMBL/GenBank/DDBJ databases">
        <title>Paenibacillus sp. 1ZS3-15 nov., isolated from the rhizosphere soil.</title>
        <authorList>
            <person name="Zhang X.X."/>
            <person name="Zhang J."/>
        </authorList>
    </citation>
    <scope>NUCLEOTIDE SEQUENCE [LARGE SCALE GENOMIC DNA]</scope>
    <source>
        <strain evidence="1 2">1ZS3-15</strain>
    </source>
</reference>
<dbReference type="AlphaFoldDB" id="A0A197ZWW3"/>